<keyword evidence="6 7" id="KW-0482">Metalloprotease</keyword>
<organism evidence="9 10">
    <name type="scientific">Reichenbachiella ulvae</name>
    <dbReference type="NCBI Taxonomy" id="2980104"/>
    <lineage>
        <taxon>Bacteria</taxon>
        <taxon>Pseudomonadati</taxon>
        <taxon>Bacteroidota</taxon>
        <taxon>Cytophagia</taxon>
        <taxon>Cytophagales</taxon>
        <taxon>Reichenbachiellaceae</taxon>
        <taxon>Reichenbachiella</taxon>
    </lineage>
</organism>
<accession>A0ABT3CSR9</accession>
<keyword evidence="4 7" id="KW-0378">Hydrolase</keyword>
<keyword evidence="2 7" id="KW-0645">Protease</keyword>
<dbReference type="PANTHER" id="PTHR11804:SF84">
    <property type="entry name" value="SACCHAROLYSIN"/>
    <property type="match status" value="1"/>
</dbReference>
<protein>
    <submittedName>
        <fullName evidence="9">Zn-dependent oligopeptidase</fullName>
    </submittedName>
</protein>
<dbReference type="CDD" id="cd06455">
    <property type="entry name" value="M3A_TOP"/>
    <property type="match status" value="1"/>
</dbReference>
<comment type="caution">
    <text evidence="9">The sequence shown here is derived from an EMBL/GenBank/DDBJ whole genome shotgun (WGS) entry which is preliminary data.</text>
</comment>
<dbReference type="InterPro" id="IPR045090">
    <property type="entry name" value="Pept_M3A_M3B"/>
</dbReference>
<evidence type="ECO:0000256" key="6">
    <source>
        <dbReference type="ARBA" id="ARBA00023049"/>
    </source>
</evidence>
<evidence type="ECO:0000256" key="3">
    <source>
        <dbReference type="ARBA" id="ARBA00022723"/>
    </source>
</evidence>
<sequence>MRTLLSLCLVISICASCTTETQKPALEMSTDNPFNVALNEPIAYADVSADDVEEYVAVSMDQAIRGIENIKSADPLSFENTFAAFDKISTLLGKTSSIAHMMFWVSTDSLTRAKGSAGDLKIDSLRTEIYSDKELFNQFQSFAESEEGKAIEGPRFRLMDQVINRFEQSGVKLNDQELARYKTLSAEISELTTQYSTHMNSADEVIILKENQIAGLPEMFIEKFRTDSGNYVVPVNNANTSSIMGNADLSEVRKAYAIKKANIAADKNLVILDSLISKRHQLAQLMGAESYATYSLKPKMAKTPENVWTFINDLADETKAKAVQDLEVLKTYRNSKQNTPGDDSPIQPWDLSYYHNQLLKSEYKVDHEKMREYFSLDPSLKGMLELYQELLGLEFRKVENASVWHEDVSIYEVFENDSLKGQFYLDLFPRPNKETWFYCVPLISGNQTPEGYEVPVAMLLGNFTKPTDKLPSLLTFSEMNTLYHEFGHIVNSMAYEGEYGSLDNPKADFVESMSQIFENWIEDYDILSSFARHYETGEVFPKKLFDNKQRAKNLSSGLSAQRSIRYCKYDMNLYDRFDPNSPMDTDQLWKDIDEEMGVMDRHIEGTHPQASWIHINTHPVYMYGYLWSEVYAQDMFTEFEKNGLRDTETGIRYRKLILANGNQRDIEEAVEEFLGRPSNNQAYIKSLGLE</sequence>
<comment type="similarity">
    <text evidence="1 7">Belongs to the peptidase M3 family.</text>
</comment>
<evidence type="ECO:0000256" key="7">
    <source>
        <dbReference type="RuleBase" id="RU003435"/>
    </source>
</evidence>
<dbReference type="Gene3D" id="1.10.1370.10">
    <property type="entry name" value="Neurolysin, domain 3"/>
    <property type="match status" value="1"/>
</dbReference>
<evidence type="ECO:0000256" key="4">
    <source>
        <dbReference type="ARBA" id="ARBA00022801"/>
    </source>
</evidence>
<keyword evidence="3 7" id="KW-0479">Metal-binding</keyword>
<evidence type="ECO:0000313" key="9">
    <source>
        <dbReference type="EMBL" id="MCV9386751.1"/>
    </source>
</evidence>
<dbReference type="EMBL" id="JAOYOD010000001">
    <property type="protein sequence ID" value="MCV9386751.1"/>
    <property type="molecule type" value="Genomic_DNA"/>
</dbReference>
<dbReference type="RefSeq" id="WP_264137586.1">
    <property type="nucleotide sequence ID" value="NZ_JAOYOD010000001.1"/>
</dbReference>
<dbReference type="InterPro" id="IPR024077">
    <property type="entry name" value="Neurolysin/TOP_dom2"/>
</dbReference>
<dbReference type="Gene3D" id="3.40.390.10">
    <property type="entry name" value="Collagenase (Catalytic Domain)"/>
    <property type="match status" value="1"/>
</dbReference>
<dbReference type="PANTHER" id="PTHR11804">
    <property type="entry name" value="PROTEASE M3 THIMET OLIGOPEPTIDASE-RELATED"/>
    <property type="match status" value="1"/>
</dbReference>
<gene>
    <name evidence="9" type="ORF">N7U62_08760</name>
</gene>
<evidence type="ECO:0000256" key="2">
    <source>
        <dbReference type="ARBA" id="ARBA00022670"/>
    </source>
</evidence>
<evidence type="ECO:0000259" key="8">
    <source>
        <dbReference type="Pfam" id="PF01432"/>
    </source>
</evidence>
<comment type="cofactor">
    <cofactor evidence="7">
        <name>Zn(2+)</name>
        <dbReference type="ChEBI" id="CHEBI:29105"/>
    </cofactor>
    <text evidence="7">Binds 1 zinc ion.</text>
</comment>
<dbReference type="Gene3D" id="1.20.1050.40">
    <property type="entry name" value="Endopeptidase. Chain P, domain 1"/>
    <property type="match status" value="1"/>
</dbReference>
<dbReference type="SUPFAM" id="SSF55486">
    <property type="entry name" value="Metalloproteases ('zincins'), catalytic domain"/>
    <property type="match status" value="1"/>
</dbReference>
<evidence type="ECO:0000256" key="1">
    <source>
        <dbReference type="ARBA" id="ARBA00006040"/>
    </source>
</evidence>
<keyword evidence="10" id="KW-1185">Reference proteome</keyword>
<dbReference type="InterPro" id="IPR024080">
    <property type="entry name" value="Neurolysin/TOP_N"/>
</dbReference>
<feature type="domain" description="Peptidase M3A/M3B catalytic" evidence="8">
    <location>
        <begin position="250"/>
        <end position="688"/>
    </location>
</feature>
<evidence type="ECO:0000313" key="10">
    <source>
        <dbReference type="Proteomes" id="UP001300692"/>
    </source>
</evidence>
<dbReference type="Pfam" id="PF01432">
    <property type="entry name" value="Peptidase_M3"/>
    <property type="match status" value="1"/>
</dbReference>
<proteinExistence type="inferred from homology"/>
<dbReference type="InterPro" id="IPR024079">
    <property type="entry name" value="MetalloPept_cat_dom_sf"/>
</dbReference>
<evidence type="ECO:0000256" key="5">
    <source>
        <dbReference type="ARBA" id="ARBA00022833"/>
    </source>
</evidence>
<name>A0ABT3CSR9_9BACT</name>
<dbReference type="Proteomes" id="UP001300692">
    <property type="component" value="Unassembled WGS sequence"/>
</dbReference>
<dbReference type="InterPro" id="IPR001567">
    <property type="entry name" value="Pept_M3A_M3B_dom"/>
</dbReference>
<keyword evidence="5 7" id="KW-0862">Zinc</keyword>
<reference evidence="9 10" key="1">
    <citation type="submission" date="2022-10" db="EMBL/GenBank/DDBJ databases">
        <title>Comparative genomics and taxonomic characterization of three novel marine species of genus Reichenbachiella exhibiting antioxidant and polysaccharide degradation activities.</title>
        <authorList>
            <person name="Muhammad N."/>
            <person name="Lee Y.-J."/>
            <person name="Ko J."/>
            <person name="Kim S.-G."/>
        </authorList>
    </citation>
    <scope>NUCLEOTIDE SEQUENCE [LARGE SCALE GENOMIC DNA]</scope>
    <source>
        <strain evidence="9 10">ABR2-5</strain>
    </source>
</reference>